<reference evidence="2 3" key="1">
    <citation type="journal article" date="2019" name="Environ. Microbiol.">
        <title>Species interactions and distinct microbial communities in high Arctic permafrost affected cryosols are associated with the CH4 and CO2 gas fluxes.</title>
        <authorList>
            <person name="Altshuler I."/>
            <person name="Hamel J."/>
            <person name="Turney S."/>
            <person name="Magnuson E."/>
            <person name="Levesque R."/>
            <person name="Greer C."/>
            <person name="Whyte L.G."/>
        </authorList>
    </citation>
    <scope>NUCLEOTIDE SEQUENCE [LARGE SCALE GENOMIC DNA]</scope>
    <source>
        <strain evidence="2 3">S5.20</strain>
    </source>
</reference>
<dbReference type="SUPFAM" id="SSF52218">
    <property type="entry name" value="Flavoproteins"/>
    <property type="match status" value="1"/>
</dbReference>
<gene>
    <name evidence="2" type="ORF">EAH80_20945</name>
</gene>
<dbReference type="OrthoDB" id="9806505at2"/>
<dbReference type="AlphaFoldDB" id="A0A502E7A3"/>
<sequence>MADVTADRPKGHPPQVLLLYYSYTGQSAKVLEAAGEVFRERGCEVHSAPIEFTDPRYAERFSRFPMRSVWPDFLGMLPAQTLRKTGDIRTPDEVRNGDYDLICIGSPTWWRTVSMPLRTFLTSHEARHLLEDKPFAVFVVCRRYWRENLTAVRKLAEKKGGRYRGEIHFGYPGGQLRSMLSLTSYLGTGEYRDRSLGLRIPTTNVSREQLEETRRFSAKLADRIFGKETRTTEPSPVEPS</sequence>
<name>A0A502E7A3_9MYCO</name>
<evidence type="ECO:0000313" key="2">
    <source>
        <dbReference type="EMBL" id="TPG32310.1"/>
    </source>
</evidence>
<dbReference type="Proteomes" id="UP000320095">
    <property type="component" value="Unassembled WGS sequence"/>
</dbReference>
<dbReference type="PROSITE" id="PS50902">
    <property type="entry name" value="FLAVODOXIN_LIKE"/>
    <property type="match status" value="1"/>
</dbReference>
<comment type="caution">
    <text evidence="2">The sequence shown here is derived from an EMBL/GenBank/DDBJ whole genome shotgun (WGS) entry which is preliminary data.</text>
</comment>
<dbReference type="InterPro" id="IPR008254">
    <property type="entry name" value="Flavodoxin/NO_synth"/>
</dbReference>
<keyword evidence="3" id="KW-1185">Reference proteome</keyword>
<proteinExistence type="predicted"/>
<evidence type="ECO:0000313" key="3">
    <source>
        <dbReference type="Proteomes" id="UP000320095"/>
    </source>
</evidence>
<protein>
    <submittedName>
        <fullName evidence="2">Flavodoxin family protein</fullName>
    </submittedName>
</protein>
<dbReference type="GO" id="GO:0010181">
    <property type="term" value="F:FMN binding"/>
    <property type="evidence" value="ECO:0007669"/>
    <property type="project" value="InterPro"/>
</dbReference>
<dbReference type="RefSeq" id="WP_140695144.1">
    <property type="nucleotide sequence ID" value="NZ_RCZG01000009.1"/>
</dbReference>
<accession>A0A502E7A3</accession>
<organism evidence="2 3">
    <name type="scientific">Mycolicibacterium hodleri</name>
    <dbReference type="NCBI Taxonomy" id="49897"/>
    <lineage>
        <taxon>Bacteria</taxon>
        <taxon>Bacillati</taxon>
        <taxon>Actinomycetota</taxon>
        <taxon>Actinomycetes</taxon>
        <taxon>Mycobacteriales</taxon>
        <taxon>Mycobacteriaceae</taxon>
        <taxon>Mycolicibacterium</taxon>
    </lineage>
</organism>
<dbReference type="InterPro" id="IPR029039">
    <property type="entry name" value="Flavoprotein-like_sf"/>
</dbReference>
<dbReference type="Gene3D" id="3.40.50.360">
    <property type="match status" value="1"/>
</dbReference>
<evidence type="ECO:0000259" key="1">
    <source>
        <dbReference type="PROSITE" id="PS50902"/>
    </source>
</evidence>
<feature type="domain" description="Flavodoxin-like" evidence="1">
    <location>
        <begin position="16"/>
        <end position="221"/>
    </location>
</feature>
<dbReference type="EMBL" id="RCZG01000009">
    <property type="protein sequence ID" value="TPG32310.1"/>
    <property type="molecule type" value="Genomic_DNA"/>
</dbReference>